<feature type="binding site" evidence="18">
    <location>
        <begin position="63"/>
        <end position="67"/>
    </location>
    <ligand>
        <name>(6S)-NADPHX</name>
        <dbReference type="ChEBI" id="CHEBI:64076"/>
    </ligand>
</feature>
<feature type="domain" description="YjeF C-terminal" evidence="20">
    <location>
        <begin position="234"/>
        <end position="510"/>
    </location>
</feature>
<evidence type="ECO:0000259" key="21">
    <source>
        <dbReference type="PROSITE" id="PS51385"/>
    </source>
</evidence>
<dbReference type="HAMAP" id="MF_01966">
    <property type="entry name" value="NADHX_epimerase"/>
    <property type="match status" value="1"/>
</dbReference>
<keyword evidence="10 17" id="KW-0520">NAD</keyword>
<evidence type="ECO:0000256" key="12">
    <source>
        <dbReference type="ARBA" id="ARBA00023239"/>
    </source>
</evidence>
<dbReference type="PROSITE" id="PS01050">
    <property type="entry name" value="YJEF_C_2"/>
    <property type="match status" value="1"/>
</dbReference>
<feature type="binding site" evidence="18">
    <location>
        <begin position="131"/>
        <end position="137"/>
    </location>
    <ligand>
        <name>(6S)-NADPHX</name>
        <dbReference type="ChEBI" id="CHEBI:64076"/>
    </ligand>
</feature>
<dbReference type="Proteomes" id="UP000095621">
    <property type="component" value="Unassembled WGS sequence"/>
</dbReference>
<feature type="binding site" evidence="18">
    <location>
        <position position="164"/>
    </location>
    <ligand>
        <name>(6S)-NADPHX</name>
        <dbReference type="ChEBI" id="CHEBI:64076"/>
    </ligand>
</feature>
<dbReference type="EMBL" id="CZBU01000003">
    <property type="protein sequence ID" value="CUQ77482.1"/>
    <property type="molecule type" value="Genomic_DNA"/>
</dbReference>
<evidence type="ECO:0000256" key="8">
    <source>
        <dbReference type="ARBA" id="ARBA00022857"/>
    </source>
</evidence>
<gene>
    <name evidence="22" type="primary">nnr</name>
    <name evidence="17" type="synonym">nnrD</name>
    <name evidence="18" type="synonym">nnrE</name>
    <name evidence="22" type="ORF">ERS852490_01592</name>
    <name evidence="23" type="ORF">ERS852492_00823</name>
    <name evidence="24" type="ORF">GKE48_03190</name>
</gene>
<dbReference type="PANTHER" id="PTHR12592">
    <property type="entry name" value="ATP-DEPENDENT (S)-NAD(P)H-HYDRATE DEHYDRATASE FAMILY MEMBER"/>
    <property type="match status" value="1"/>
</dbReference>
<comment type="similarity">
    <text evidence="17">Belongs to the NnrD/CARKD family.</text>
</comment>
<reference evidence="25 26" key="1">
    <citation type="submission" date="2015-09" db="EMBL/GenBank/DDBJ databases">
        <authorList>
            <consortium name="Pathogen Informatics"/>
        </authorList>
    </citation>
    <scope>NUCLEOTIDE SEQUENCE [LARGE SCALE GENOMIC DNA]</scope>
    <source>
        <strain evidence="22 25">2789STDY5834875</strain>
        <strain evidence="23 26">2789STDY5834878</strain>
    </source>
</reference>
<dbReference type="NCBIfam" id="TIGR00197">
    <property type="entry name" value="yjeF_nterm"/>
    <property type="match status" value="1"/>
</dbReference>
<feature type="binding site" evidence="17">
    <location>
        <position position="334"/>
    </location>
    <ligand>
        <name>(6S)-NADPHX</name>
        <dbReference type="ChEBI" id="CHEBI:64076"/>
    </ligand>
</feature>
<dbReference type="GO" id="GO:0046496">
    <property type="term" value="P:nicotinamide nucleotide metabolic process"/>
    <property type="evidence" value="ECO:0007669"/>
    <property type="project" value="UniProtKB-UniRule"/>
</dbReference>
<keyword evidence="13" id="KW-0511">Multifunctional enzyme</keyword>
<comment type="function">
    <text evidence="18">Catalyzes the epimerization of the S- and R-forms of NAD(P)HX, a damaged form of NAD(P)H that is a result of enzymatic or heat-dependent hydration. This is a prerequisite for the S-specific NAD(P)H-hydrate dehydratase to allow the repair of both epimers of NAD(P)HX.</text>
</comment>
<dbReference type="GO" id="GO:0052856">
    <property type="term" value="F:NAD(P)HX epimerase activity"/>
    <property type="evidence" value="ECO:0007669"/>
    <property type="project" value="UniProtKB-UniRule"/>
</dbReference>
<dbReference type="Pfam" id="PF01256">
    <property type="entry name" value="Carb_kinase"/>
    <property type="match status" value="1"/>
</dbReference>
<dbReference type="GO" id="GO:0046872">
    <property type="term" value="F:metal ion binding"/>
    <property type="evidence" value="ECO:0007669"/>
    <property type="project" value="UniProtKB-UniRule"/>
</dbReference>
<comment type="similarity">
    <text evidence="4 19">In the C-terminal section; belongs to the NnrD/CARKD family.</text>
</comment>
<evidence type="ECO:0000256" key="13">
    <source>
        <dbReference type="ARBA" id="ARBA00023268"/>
    </source>
</evidence>
<accession>A0A174YUU0</accession>
<dbReference type="OrthoDB" id="9806925at2"/>
<dbReference type="InterPro" id="IPR004443">
    <property type="entry name" value="YjeF_N_dom"/>
</dbReference>
<evidence type="ECO:0000256" key="15">
    <source>
        <dbReference type="ARBA" id="ARBA00048238"/>
    </source>
</evidence>
<evidence type="ECO:0000256" key="14">
    <source>
        <dbReference type="ARBA" id="ARBA00025153"/>
    </source>
</evidence>
<evidence type="ECO:0000256" key="10">
    <source>
        <dbReference type="ARBA" id="ARBA00023027"/>
    </source>
</evidence>
<feature type="binding site" evidence="17">
    <location>
        <position position="386"/>
    </location>
    <ligand>
        <name>(6S)-NADPHX</name>
        <dbReference type="ChEBI" id="CHEBI:64076"/>
    </ligand>
</feature>
<evidence type="ECO:0000313" key="26">
    <source>
        <dbReference type="Proteomes" id="UP000095780"/>
    </source>
</evidence>
<evidence type="ECO:0000313" key="25">
    <source>
        <dbReference type="Proteomes" id="UP000095621"/>
    </source>
</evidence>
<evidence type="ECO:0000256" key="16">
    <source>
        <dbReference type="ARBA" id="ARBA00049209"/>
    </source>
</evidence>
<dbReference type="PROSITE" id="PS51385">
    <property type="entry name" value="YJEF_N"/>
    <property type="match status" value="1"/>
</dbReference>
<keyword evidence="8 17" id="KW-0521">NADP</keyword>
<feature type="binding site" evidence="17">
    <location>
        <begin position="423"/>
        <end position="427"/>
    </location>
    <ligand>
        <name>AMP</name>
        <dbReference type="ChEBI" id="CHEBI:456215"/>
    </ligand>
</feature>
<evidence type="ECO:0000256" key="19">
    <source>
        <dbReference type="PIRNR" id="PIRNR017184"/>
    </source>
</evidence>
<keyword evidence="7 17" id="KW-0067">ATP-binding</keyword>
<organism evidence="22 25">
    <name type="scientific">Lachnospira eligens</name>
    <dbReference type="NCBI Taxonomy" id="39485"/>
    <lineage>
        <taxon>Bacteria</taxon>
        <taxon>Bacillati</taxon>
        <taxon>Bacillota</taxon>
        <taxon>Clostridia</taxon>
        <taxon>Lachnospirales</taxon>
        <taxon>Lachnospiraceae</taxon>
        <taxon>Lachnospira</taxon>
    </lineage>
</organism>
<evidence type="ECO:0000256" key="6">
    <source>
        <dbReference type="ARBA" id="ARBA00022741"/>
    </source>
</evidence>
<keyword evidence="11 18" id="KW-0413">Isomerase</keyword>
<feature type="binding site" evidence="18">
    <location>
        <position position="142"/>
    </location>
    <ligand>
        <name>(6S)-NADPHX</name>
        <dbReference type="ChEBI" id="CHEBI:64076"/>
    </ligand>
</feature>
<dbReference type="InterPro" id="IPR030677">
    <property type="entry name" value="Nnr"/>
</dbReference>
<feature type="binding site" evidence="17">
    <location>
        <position position="452"/>
    </location>
    <ligand>
        <name>(6S)-NADPHX</name>
        <dbReference type="ChEBI" id="CHEBI:64076"/>
    </ligand>
</feature>
<dbReference type="Proteomes" id="UP000481964">
    <property type="component" value="Unassembled WGS sequence"/>
</dbReference>
<comment type="catalytic activity">
    <reaction evidence="2 18 19">
        <text>(6R)-NADPHX = (6S)-NADPHX</text>
        <dbReference type="Rhea" id="RHEA:32227"/>
        <dbReference type="ChEBI" id="CHEBI:64076"/>
        <dbReference type="ChEBI" id="CHEBI:64077"/>
        <dbReference type="EC" id="5.1.99.6"/>
    </reaction>
</comment>
<evidence type="ECO:0000256" key="1">
    <source>
        <dbReference type="ARBA" id="ARBA00000013"/>
    </source>
</evidence>
<dbReference type="InterPro" id="IPR029056">
    <property type="entry name" value="Ribokinase-like"/>
</dbReference>
<dbReference type="AlphaFoldDB" id="A0A174YUU0"/>
<dbReference type="PANTHER" id="PTHR12592:SF0">
    <property type="entry name" value="ATP-DEPENDENT (S)-NAD(P)H-HYDRATE DEHYDRATASE"/>
    <property type="match status" value="1"/>
</dbReference>
<evidence type="ECO:0000313" key="23">
    <source>
        <dbReference type="EMBL" id="CUQ81675.1"/>
    </source>
</evidence>
<evidence type="ECO:0000313" key="24">
    <source>
        <dbReference type="EMBL" id="MSC56461.1"/>
    </source>
</evidence>
<comment type="function">
    <text evidence="17">Catalyzes the dehydration of the S-form of NAD(P)HX at the expense of ADP, which is converted to AMP. Together with NAD(P)HX epimerase, which catalyzes the epimerization of the S- and R-forms, the enzyme allows the repair of both epimers of NAD(P)HX, a damaged form of NAD(P)H that is a result of enzymatic or heat-dependent hydration.</text>
</comment>
<feature type="binding site" evidence="18">
    <location>
        <position position="167"/>
    </location>
    <ligand>
        <name>K(+)</name>
        <dbReference type="ChEBI" id="CHEBI:29103"/>
    </ligand>
</feature>
<comment type="catalytic activity">
    <reaction evidence="1 18 19">
        <text>(6R)-NADHX = (6S)-NADHX</text>
        <dbReference type="Rhea" id="RHEA:32215"/>
        <dbReference type="ChEBI" id="CHEBI:64074"/>
        <dbReference type="ChEBI" id="CHEBI:64075"/>
        <dbReference type="EC" id="5.1.99.6"/>
    </reaction>
</comment>
<protein>
    <recommendedName>
        <fullName evidence="19">Bifunctional NAD(P)H-hydrate repair enzyme</fullName>
    </recommendedName>
    <alternativeName>
        <fullName evidence="19">Nicotinamide nucleotide repair protein</fullName>
    </alternativeName>
    <domain>
        <recommendedName>
            <fullName evidence="19">ADP-dependent (S)-NAD(P)H-hydrate dehydratase</fullName>
            <ecNumber evidence="19">4.2.1.136</ecNumber>
        </recommendedName>
        <alternativeName>
            <fullName evidence="19">ADP-dependent NAD(P)HX dehydratase</fullName>
        </alternativeName>
    </domain>
    <domain>
        <recommendedName>
            <fullName evidence="19">NAD(P)H-hydrate epimerase</fullName>
            <ecNumber evidence="19">5.1.99.6</ecNumber>
        </recommendedName>
    </domain>
</protein>
<evidence type="ECO:0000256" key="9">
    <source>
        <dbReference type="ARBA" id="ARBA00022958"/>
    </source>
</evidence>
<feature type="binding site" evidence="17">
    <location>
        <position position="451"/>
    </location>
    <ligand>
        <name>AMP</name>
        <dbReference type="ChEBI" id="CHEBI:456215"/>
    </ligand>
</feature>
<comment type="subunit">
    <text evidence="17">Homotetramer.</text>
</comment>
<comment type="similarity">
    <text evidence="3 19">In the N-terminal section; belongs to the NnrE/AIBP family.</text>
</comment>
<dbReference type="GO" id="GO:0110051">
    <property type="term" value="P:metabolite repair"/>
    <property type="evidence" value="ECO:0007669"/>
    <property type="project" value="TreeGrafter"/>
</dbReference>
<keyword evidence="9 18" id="KW-0630">Potassium</keyword>
<evidence type="ECO:0000256" key="3">
    <source>
        <dbReference type="ARBA" id="ARBA00006001"/>
    </source>
</evidence>
<sequence length="510" mass="54512">MRYLTDSHTMKAVDNCSIHEFGIPSVVLMERAALGVSAFLRKHAEHNNKKTGIKVVCVCGSGNNGADGLAAARQLNEDGIDVHVVFAGTSEGTDEYRLQKSIVGNLGIDCVEYDGNIDFSEYDYIIDAIFGIGLSRAVEGRYAQVIEAINKARENPDTKIIAVDIASGISADNGQIMGIAVKADYTITFGYNKTGIMFYPGASYSGSVKVINAGFVTEDILHKKVKCFGSIFTYDDEDVGRLLVRKPDSNKGTYGRTLIIAGSKNMGGAAILSASAAYRSGTGLVKVLTHEINKTALLCRMPECLISTYQDNMPLAAELKADFEWAKSIAVGPGLSMNVAAAEITRCVLERDDKVRILDADALNIIAGEHIDYKGSREGQIIITPHIMEMSRLTGKTVADIKEHMIESAKEYAIQHSCICILKDARTVVTDGQKVYINCTGNDGMSTGGCGDVLTGLIAGMTAMGLDAFEAACLSVYVHGKAGDYAASGKGRAGMTAADISEAIAYVLKR</sequence>
<dbReference type="InterPro" id="IPR017953">
    <property type="entry name" value="Carbohydrate_kinase_pred_CS"/>
</dbReference>
<feature type="domain" description="YjeF N-terminal" evidence="21">
    <location>
        <begin position="10"/>
        <end position="221"/>
    </location>
</feature>
<dbReference type="EMBL" id="CZBV01000002">
    <property type="protein sequence ID" value="CUQ81675.1"/>
    <property type="molecule type" value="Genomic_DNA"/>
</dbReference>
<dbReference type="EMBL" id="WKRD01000002">
    <property type="protein sequence ID" value="MSC56461.1"/>
    <property type="molecule type" value="Genomic_DNA"/>
</dbReference>
<dbReference type="GO" id="GO:0052855">
    <property type="term" value="F:ADP-dependent NAD(P)H-hydrate dehydratase activity"/>
    <property type="evidence" value="ECO:0007669"/>
    <property type="project" value="UniProtKB-UniRule"/>
</dbReference>
<dbReference type="NCBIfam" id="TIGR00196">
    <property type="entry name" value="yjeF_cterm"/>
    <property type="match status" value="1"/>
</dbReference>
<comment type="function">
    <text evidence="14 19">Bifunctional enzyme that catalyzes the epimerization of the S- and R-forms of NAD(P)HX and the dehydration of the S-form of NAD(P)HX at the expense of ADP, which is converted to AMP. This allows the repair of both epimers of NAD(P)HX, a damaged form of NAD(P)H that is a result of enzymatic or heat-dependent hydration.</text>
</comment>
<evidence type="ECO:0000256" key="2">
    <source>
        <dbReference type="ARBA" id="ARBA00000909"/>
    </source>
</evidence>
<evidence type="ECO:0000256" key="18">
    <source>
        <dbReference type="HAMAP-Rule" id="MF_01966"/>
    </source>
</evidence>
<dbReference type="RefSeq" id="WP_022099127.1">
    <property type="nucleotide sequence ID" value="NZ_CABIXW010000002.1"/>
</dbReference>
<dbReference type="EC" id="5.1.99.6" evidence="19"/>
<reference evidence="24 27" key="2">
    <citation type="journal article" date="2019" name="Nat. Med.">
        <title>A library of human gut bacterial isolates paired with longitudinal multiomics data enables mechanistic microbiome research.</title>
        <authorList>
            <person name="Poyet M."/>
            <person name="Groussin M."/>
            <person name="Gibbons S.M."/>
            <person name="Avila-Pacheco J."/>
            <person name="Jiang X."/>
            <person name="Kearney S.M."/>
            <person name="Perrotta A.R."/>
            <person name="Berdy B."/>
            <person name="Zhao S."/>
            <person name="Lieberman T.D."/>
            <person name="Swanson P.K."/>
            <person name="Smith M."/>
            <person name="Roesemann S."/>
            <person name="Alexander J.E."/>
            <person name="Rich S.A."/>
            <person name="Livny J."/>
            <person name="Vlamakis H."/>
            <person name="Clish C."/>
            <person name="Bullock K."/>
            <person name="Deik A."/>
            <person name="Scott J."/>
            <person name="Pierce K.A."/>
            <person name="Xavier R.J."/>
            <person name="Alm E.J."/>
        </authorList>
    </citation>
    <scope>NUCLEOTIDE SEQUENCE [LARGE SCALE GENOMIC DNA]</scope>
    <source>
        <strain evidence="24 27">BIOML-A1</strain>
    </source>
</reference>
<name>A0A174YUU0_9FIRM</name>
<feature type="binding site" evidence="17">
    <location>
        <position position="269"/>
    </location>
    <ligand>
        <name>(6S)-NADPHX</name>
        <dbReference type="ChEBI" id="CHEBI:64076"/>
    </ligand>
</feature>
<dbReference type="SUPFAM" id="SSF64153">
    <property type="entry name" value="YjeF N-terminal domain-like"/>
    <property type="match status" value="1"/>
</dbReference>
<comment type="catalytic activity">
    <reaction evidence="15 17 19">
        <text>(6S)-NADHX + ADP = AMP + phosphate + NADH + H(+)</text>
        <dbReference type="Rhea" id="RHEA:32223"/>
        <dbReference type="ChEBI" id="CHEBI:15378"/>
        <dbReference type="ChEBI" id="CHEBI:43474"/>
        <dbReference type="ChEBI" id="CHEBI:57945"/>
        <dbReference type="ChEBI" id="CHEBI:64074"/>
        <dbReference type="ChEBI" id="CHEBI:456215"/>
        <dbReference type="ChEBI" id="CHEBI:456216"/>
        <dbReference type="EC" id="4.2.1.136"/>
    </reaction>
</comment>
<dbReference type="PROSITE" id="PS51383">
    <property type="entry name" value="YJEF_C_3"/>
    <property type="match status" value="1"/>
</dbReference>
<evidence type="ECO:0000256" key="11">
    <source>
        <dbReference type="ARBA" id="ARBA00023235"/>
    </source>
</evidence>
<keyword evidence="6 17" id="KW-0547">Nucleotide-binding</keyword>
<evidence type="ECO:0000313" key="27">
    <source>
        <dbReference type="Proteomes" id="UP000481964"/>
    </source>
</evidence>
<feature type="binding site" evidence="18">
    <location>
        <position position="127"/>
    </location>
    <ligand>
        <name>K(+)</name>
        <dbReference type="ChEBI" id="CHEBI:29103"/>
    </ligand>
</feature>
<dbReference type="InterPro" id="IPR000631">
    <property type="entry name" value="CARKD"/>
</dbReference>
<dbReference type="Proteomes" id="UP000095780">
    <property type="component" value="Unassembled WGS sequence"/>
</dbReference>
<comment type="similarity">
    <text evidence="18">Belongs to the NnrE/AIBP family.</text>
</comment>
<keyword evidence="12 17" id="KW-0456">Lyase</keyword>
<proteinExistence type="inferred from homology"/>
<dbReference type="Pfam" id="PF03853">
    <property type="entry name" value="YjeF_N"/>
    <property type="match status" value="1"/>
</dbReference>
<evidence type="ECO:0000256" key="5">
    <source>
        <dbReference type="ARBA" id="ARBA00022723"/>
    </source>
</evidence>
<dbReference type="InterPro" id="IPR036652">
    <property type="entry name" value="YjeF_N_dom_sf"/>
</dbReference>
<dbReference type="Gene3D" id="3.40.1190.20">
    <property type="match status" value="1"/>
</dbReference>
<feature type="binding site" evidence="18">
    <location>
        <position position="64"/>
    </location>
    <ligand>
        <name>K(+)</name>
        <dbReference type="ChEBI" id="CHEBI:29103"/>
    </ligand>
</feature>
<dbReference type="CDD" id="cd01171">
    <property type="entry name" value="YXKO-related"/>
    <property type="match status" value="1"/>
</dbReference>
<comment type="cofactor">
    <cofactor evidence="18 19">
        <name>K(+)</name>
        <dbReference type="ChEBI" id="CHEBI:29103"/>
    </cofactor>
    <text evidence="18 19">Binds 1 potassium ion per subunit.</text>
</comment>
<evidence type="ECO:0000256" key="7">
    <source>
        <dbReference type="ARBA" id="ARBA00022840"/>
    </source>
</evidence>
<evidence type="ECO:0000256" key="4">
    <source>
        <dbReference type="ARBA" id="ARBA00009524"/>
    </source>
</evidence>
<dbReference type="SUPFAM" id="SSF53613">
    <property type="entry name" value="Ribokinase-like"/>
    <property type="match status" value="1"/>
</dbReference>
<evidence type="ECO:0000313" key="22">
    <source>
        <dbReference type="EMBL" id="CUQ77482.1"/>
    </source>
</evidence>
<dbReference type="HAMAP" id="MF_01965">
    <property type="entry name" value="NADHX_dehydratase"/>
    <property type="match status" value="1"/>
</dbReference>
<dbReference type="GO" id="GO:0005524">
    <property type="term" value="F:ATP binding"/>
    <property type="evidence" value="ECO:0007669"/>
    <property type="project" value="UniProtKB-UniRule"/>
</dbReference>
<evidence type="ECO:0000259" key="20">
    <source>
        <dbReference type="PROSITE" id="PS51383"/>
    </source>
</evidence>
<dbReference type="PIRSF" id="PIRSF017184">
    <property type="entry name" value="Nnr"/>
    <property type="match status" value="1"/>
</dbReference>
<keyword evidence="5 18" id="KW-0479">Metal-binding</keyword>
<comment type="catalytic activity">
    <reaction evidence="16 17 19">
        <text>(6S)-NADPHX + ADP = AMP + phosphate + NADPH + H(+)</text>
        <dbReference type="Rhea" id="RHEA:32235"/>
        <dbReference type="ChEBI" id="CHEBI:15378"/>
        <dbReference type="ChEBI" id="CHEBI:43474"/>
        <dbReference type="ChEBI" id="CHEBI:57783"/>
        <dbReference type="ChEBI" id="CHEBI:64076"/>
        <dbReference type="ChEBI" id="CHEBI:456215"/>
        <dbReference type="ChEBI" id="CHEBI:456216"/>
        <dbReference type="EC" id="4.2.1.136"/>
    </reaction>
</comment>
<evidence type="ECO:0000256" key="17">
    <source>
        <dbReference type="HAMAP-Rule" id="MF_01965"/>
    </source>
</evidence>
<dbReference type="Gene3D" id="3.40.50.10260">
    <property type="entry name" value="YjeF N-terminal domain"/>
    <property type="match status" value="1"/>
</dbReference>
<dbReference type="EC" id="4.2.1.136" evidence="19"/>
<comment type="cofactor">
    <cofactor evidence="17">
        <name>Mg(2+)</name>
        <dbReference type="ChEBI" id="CHEBI:18420"/>
    </cofactor>
</comment>